<gene>
    <name evidence="2" type="ORF">A2572_03975</name>
</gene>
<dbReference type="Gene3D" id="1.20.1250.20">
    <property type="entry name" value="MFS general substrate transporter like domains"/>
    <property type="match status" value="2"/>
</dbReference>
<dbReference type="SUPFAM" id="SSF103473">
    <property type="entry name" value="MFS general substrate transporter"/>
    <property type="match status" value="2"/>
</dbReference>
<evidence type="ECO:0008006" key="4">
    <source>
        <dbReference type="Google" id="ProtNLM"/>
    </source>
</evidence>
<feature type="transmembrane region" description="Helical" evidence="1">
    <location>
        <begin position="102"/>
        <end position="121"/>
    </location>
</feature>
<dbReference type="Proteomes" id="UP000179237">
    <property type="component" value="Unassembled WGS sequence"/>
</dbReference>
<dbReference type="InterPro" id="IPR011701">
    <property type="entry name" value="MFS"/>
</dbReference>
<feature type="non-terminal residue" evidence="2">
    <location>
        <position position="368"/>
    </location>
</feature>
<dbReference type="Pfam" id="PF07690">
    <property type="entry name" value="MFS_1"/>
    <property type="match status" value="1"/>
</dbReference>
<feature type="transmembrane region" description="Helical" evidence="1">
    <location>
        <begin position="51"/>
        <end position="71"/>
    </location>
</feature>
<comment type="caution">
    <text evidence="2">The sequence shown here is derived from an EMBL/GenBank/DDBJ whole genome shotgun (WGS) entry which is preliminary data.</text>
</comment>
<keyword evidence="1" id="KW-0472">Membrane</keyword>
<feature type="transmembrane region" description="Helical" evidence="1">
    <location>
        <begin position="142"/>
        <end position="163"/>
    </location>
</feature>
<feature type="transmembrane region" description="Helical" evidence="1">
    <location>
        <begin position="260"/>
        <end position="280"/>
    </location>
</feature>
<keyword evidence="1" id="KW-0812">Transmembrane</keyword>
<feature type="transmembrane region" description="Helical" evidence="1">
    <location>
        <begin position="12"/>
        <end position="31"/>
    </location>
</feature>
<dbReference type="AlphaFoldDB" id="A0A1F5FWQ6"/>
<keyword evidence="1" id="KW-1133">Transmembrane helix</keyword>
<organism evidence="2 3">
    <name type="scientific">Candidatus Collierbacteria bacterium RIFOXYD1_FULL_40_9</name>
    <dbReference type="NCBI Taxonomy" id="1817731"/>
    <lineage>
        <taxon>Bacteria</taxon>
        <taxon>Candidatus Collieribacteriota</taxon>
    </lineage>
</organism>
<protein>
    <recommendedName>
        <fullName evidence="4">Major facilitator superfamily (MFS) profile domain-containing protein</fullName>
    </recommendedName>
</protein>
<dbReference type="GO" id="GO:0022857">
    <property type="term" value="F:transmembrane transporter activity"/>
    <property type="evidence" value="ECO:0007669"/>
    <property type="project" value="InterPro"/>
</dbReference>
<accession>A0A1F5FWQ6</accession>
<name>A0A1F5FWQ6_9BACT</name>
<feature type="transmembrane region" description="Helical" evidence="1">
    <location>
        <begin position="78"/>
        <end position="96"/>
    </location>
</feature>
<evidence type="ECO:0000313" key="3">
    <source>
        <dbReference type="Proteomes" id="UP000179237"/>
    </source>
</evidence>
<dbReference type="EMBL" id="MFAQ01000003">
    <property type="protein sequence ID" value="OGD84049.1"/>
    <property type="molecule type" value="Genomic_DNA"/>
</dbReference>
<feature type="transmembrane region" description="Helical" evidence="1">
    <location>
        <begin position="292"/>
        <end position="309"/>
    </location>
</feature>
<dbReference type="InterPro" id="IPR036259">
    <property type="entry name" value="MFS_trans_sf"/>
</dbReference>
<feature type="transmembrane region" description="Helical" evidence="1">
    <location>
        <begin position="220"/>
        <end position="240"/>
    </location>
</feature>
<reference evidence="2 3" key="1">
    <citation type="journal article" date="2016" name="Nat. Commun.">
        <title>Thousands of microbial genomes shed light on interconnected biogeochemical processes in an aquifer system.</title>
        <authorList>
            <person name="Anantharaman K."/>
            <person name="Brown C.T."/>
            <person name="Hug L.A."/>
            <person name="Sharon I."/>
            <person name="Castelle C.J."/>
            <person name="Probst A.J."/>
            <person name="Thomas B.C."/>
            <person name="Singh A."/>
            <person name="Wilkins M.J."/>
            <person name="Karaoz U."/>
            <person name="Brodie E.L."/>
            <person name="Williams K.H."/>
            <person name="Hubbard S.S."/>
            <person name="Banfield J.F."/>
        </authorList>
    </citation>
    <scope>NUCLEOTIDE SEQUENCE [LARGE SCALE GENOMIC DNA]</scope>
</reference>
<proteinExistence type="predicted"/>
<evidence type="ECO:0000256" key="1">
    <source>
        <dbReference type="SAM" id="Phobius"/>
    </source>
</evidence>
<feature type="transmembrane region" description="Helical" evidence="1">
    <location>
        <begin position="175"/>
        <end position="192"/>
    </location>
</feature>
<evidence type="ECO:0000313" key="2">
    <source>
        <dbReference type="EMBL" id="OGD84049.1"/>
    </source>
</evidence>
<sequence length="368" mass="40462">MNVRLVAGDFKLAVWSQLVFVCMMLFFVFLGDAIMSDWVPAYIQKSVGSPLLMGLILAFSSIVGFLADLVLPQFLKKVVVAKMMLFAIVASLIFGLTMLTSVYLPILAVFLTGMAVWGMYYEFLGFGGQAFVSSTVSAHFRAGAWSILGAFRGLAYFLGPILGSSVALKYGDSQAVLMAMFFIFVGLLIWLVKGRIKKDYSLDMGNELIVSSVFIEFKHWLVLLKSVWPIVTIGLLLGLLDATFWTTGTVLSDNLAEKSFWGGMFLPFYELPMIFMGLLIAKLGIYKGKKKLAEFFVLICGILLIFLSLSNSLWLMLIISFLVGISASFCWPLKDAVFSDVVNRMGIEGKHMIGLSGSTASLAYVLGP</sequence>